<evidence type="ECO:0000313" key="11">
    <source>
        <dbReference type="Proteomes" id="UP000664632"/>
    </source>
</evidence>
<name>A0ABS3GYE3_9ENTE</name>
<dbReference type="InterPro" id="IPR050882">
    <property type="entry name" value="Prepilin_peptidase/N-MTase"/>
</dbReference>
<evidence type="ECO:0000256" key="6">
    <source>
        <dbReference type="ARBA" id="ARBA00023136"/>
    </source>
</evidence>
<comment type="caution">
    <text evidence="10">The sequence shown here is derived from an EMBL/GenBank/DDBJ whole genome shotgun (WGS) entry which is preliminary data.</text>
</comment>
<evidence type="ECO:0000256" key="1">
    <source>
        <dbReference type="ARBA" id="ARBA00004651"/>
    </source>
</evidence>
<dbReference type="Proteomes" id="UP000664632">
    <property type="component" value="Unassembled WGS sequence"/>
</dbReference>
<comment type="similarity">
    <text evidence="2">Belongs to the peptidase A24 family.</text>
</comment>
<evidence type="ECO:0000256" key="5">
    <source>
        <dbReference type="ARBA" id="ARBA00022989"/>
    </source>
</evidence>
<keyword evidence="11" id="KW-1185">Reference proteome</keyword>
<feature type="domain" description="Prepilin type IV endopeptidase peptidase" evidence="8">
    <location>
        <begin position="99"/>
        <end position="198"/>
    </location>
</feature>
<feature type="domain" description="Prepilin peptidase A24 N-terminal" evidence="9">
    <location>
        <begin position="7"/>
        <end position="88"/>
    </location>
</feature>
<protein>
    <submittedName>
        <fullName evidence="10">Prepilin peptidase</fullName>
    </submittedName>
</protein>
<keyword evidence="4 7" id="KW-0812">Transmembrane</keyword>
<dbReference type="PANTHER" id="PTHR30487:SF0">
    <property type="entry name" value="PREPILIN LEADER PEPTIDASE_N-METHYLTRANSFERASE-RELATED"/>
    <property type="match status" value="1"/>
</dbReference>
<gene>
    <name evidence="10" type="ORF">JZO69_07895</name>
</gene>
<dbReference type="PANTHER" id="PTHR30487">
    <property type="entry name" value="TYPE 4 PREPILIN-LIKE PROTEINS LEADER PEPTIDE-PROCESSING ENZYME"/>
    <property type="match status" value="1"/>
</dbReference>
<keyword evidence="6 7" id="KW-0472">Membrane</keyword>
<dbReference type="EMBL" id="JAFLWD010000017">
    <property type="protein sequence ID" value="MBO0440277.1"/>
    <property type="molecule type" value="Genomic_DNA"/>
</dbReference>
<dbReference type="InterPro" id="IPR000045">
    <property type="entry name" value="Prepilin_IV_endopep_pep"/>
</dbReference>
<evidence type="ECO:0000259" key="9">
    <source>
        <dbReference type="Pfam" id="PF06750"/>
    </source>
</evidence>
<accession>A0ABS3GYE3</accession>
<keyword evidence="5 7" id="KW-1133">Transmembrane helix</keyword>
<evidence type="ECO:0000313" key="10">
    <source>
        <dbReference type="EMBL" id="MBO0440277.1"/>
    </source>
</evidence>
<dbReference type="RefSeq" id="WP_207112343.1">
    <property type="nucleotide sequence ID" value="NZ_JAFLWD010000017.1"/>
</dbReference>
<evidence type="ECO:0000256" key="2">
    <source>
        <dbReference type="ARBA" id="ARBA00005801"/>
    </source>
</evidence>
<evidence type="ECO:0000256" key="7">
    <source>
        <dbReference type="SAM" id="Phobius"/>
    </source>
</evidence>
<feature type="transmembrane region" description="Helical" evidence="7">
    <location>
        <begin position="123"/>
        <end position="150"/>
    </location>
</feature>
<sequence>MLVIYFVVGCVIGSFLCLAAERIPIGKSIIFPASHCSYCQTKLKFFELIPIISIIFLRFRCRYCEHRLSSVYFLSELICGWLCFFMIFKPVHSLYWLCFLFTAVLLSLTDIFYLIVEPKIFYPLAFLLCIWHIYLTLPIYLLTSILSFLGLHGINYFFPDSVGDGDIILLTLWGALLGSESLIFLLFCASSSGLFFILFCQYVLKKSIRQLPFVPFLSIGLFIVILCK</sequence>
<reference evidence="10 11" key="1">
    <citation type="submission" date="2021-03" db="EMBL/GenBank/DDBJ databases">
        <title>Enterococcal diversity collection.</title>
        <authorList>
            <person name="Gilmore M.S."/>
            <person name="Schwartzman J."/>
            <person name="Van Tyne D."/>
            <person name="Martin M."/>
            <person name="Earl A.M."/>
            <person name="Manson A.L."/>
            <person name="Straub T."/>
            <person name="Salamzade R."/>
            <person name="Saavedra J."/>
            <person name="Lebreton F."/>
            <person name="Prichula J."/>
            <person name="Schaufler K."/>
            <person name="Gaca A."/>
            <person name="Sgardioli B."/>
            <person name="Wagenaar J."/>
            <person name="Strong T."/>
        </authorList>
    </citation>
    <scope>NUCLEOTIDE SEQUENCE [LARGE SCALE GENOMIC DNA]</scope>
    <source>
        <strain evidence="10 11">DIV0869a</strain>
    </source>
</reference>
<dbReference type="Pfam" id="PF06750">
    <property type="entry name" value="A24_N_bact"/>
    <property type="match status" value="1"/>
</dbReference>
<organism evidence="10 11">
    <name type="scientific">Candidatus Enterococcus ikei</name>
    <dbReference type="NCBI Taxonomy" id="2815326"/>
    <lineage>
        <taxon>Bacteria</taxon>
        <taxon>Bacillati</taxon>
        <taxon>Bacillota</taxon>
        <taxon>Bacilli</taxon>
        <taxon>Lactobacillales</taxon>
        <taxon>Enterococcaceae</taxon>
        <taxon>Enterococcus</taxon>
    </lineage>
</organism>
<feature type="transmembrane region" description="Helical" evidence="7">
    <location>
        <begin position="183"/>
        <end position="204"/>
    </location>
</feature>
<keyword evidence="3" id="KW-1003">Cell membrane</keyword>
<proteinExistence type="inferred from homology"/>
<feature type="transmembrane region" description="Helical" evidence="7">
    <location>
        <begin position="71"/>
        <end position="88"/>
    </location>
</feature>
<feature type="transmembrane region" description="Helical" evidence="7">
    <location>
        <begin position="210"/>
        <end position="227"/>
    </location>
</feature>
<dbReference type="InterPro" id="IPR010627">
    <property type="entry name" value="Prepilin_pept_A24_N"/>
</dbReference>
<comment type="subcellular location">
    <subcellularLocation>
        <location evidence="1">Cell membrane</location>
        <topology evidence="1">Multi-pass membrane protein</topology>
    </subcellularLocation>
</comment>
<evidence type="ECO:0000259" key="8">
    <source>
        <dbReference type="Pfam" id="PF01478"/>
    </source>
</evidence>
<evidence type="ECO:0000256" key="4">
    <source>
        <dbReference type="ARBA" id="ARBA00022692"/>
    </source>
</evidence>
<dbReference type="Pfam" id="PF01478">
    <property type="entry name" value="Peptidase_A24"/>
    <property type="match status" value="1"/>
</dbReference>
<evidence type="ECO:0000256" key="3">
    <source>
        <dbReference type="ARBA" id="ARBA00022475"/>
    </source>
</evidence>
<feature type="transmembrane region" description="Helical" evidence="7">
    <location>
        <begin position="94"/>
        <end position="116"/>
    </location>
</feature>